<comment type="caution">
    <text evidence="4">The sequence shown here is derived from an EMBL/GenBank/DDBJ whole genome shotgun (WGS) entry which is preliminary data.</text>
</comment>
<dbReference type="AlphaFoldDB" id="A0A0J6W9L1"/>
<accession>A0A0J6W9L1</accession>
<dbReference type="SUPFAM" id="SSF51735">
    <property type="entry name" value="NAD(P)-binding Rossmann-fold domains"/>
    <property type="match status" value="1"/>
</dbReference>
<dbReference type="FunFam" id="3.40.50.720:FF:000084">
    <property type="entry name" value="Short-chain dehydrogenase reductase"/>
    <property type="match status" value="1"/>
</dbReference>
<feature type="domain" description="Ketoreductase" evidence="3">
    <location>
        <begin position="13"/>
        <end position="191"/>
    </location>
</feature>
<keyword evidence="2 4" id="KW-0560">Oxidoreductase</keyword>
<dbReference type="InterPro" id="IPR020904">
    <property type="entry name" value="Sc_DH/Rdtase_CS"/>
</dbReference>
<evidence type="ECO:0000259" key="3">
    <source>
        <dbReference type="SMART" id="SM00822"/>
    </source>
</evidence>
<dbReference type="PANTHER" id="PTHR48107">
    <property type="entry name" value="NADPH-DEPENDENT ALDEHYDE REDUCTASE-LIKE PROTEIN, CHLOROPLASTIC-RELATED"/>
    <property type="match status" value="1"/>
</dbReference>
<dbReference type="InterPro" id="IPR036291">
    <property type="entry name" value="NAD(P)-bd_dom_sf"/>
</dbReference>
<dbReference type="PRINTS" id="PR00081">
    <property type="entry name" value="GDHRDH"/>
</dbReference>
<organism evidence="4 5">
    <name type="scientific">Mycolicibacterium chubuense</name>
    <name type="common">Mycobacterium chubuense</name>
    <dbReference type="NCBI Taxonomy" id="1800"/>
    <lineage>
        <taxon>Bacteria</taxon>
        <taxon>Bacillati</taxon>
        <taxon>Actinomycetota</taxon>
        <taxon>Actinomycetes</taxon>
        <taxon>Mycobacteriales</taxon>
        <taxon>Mycobacteriaceae</taxon>
        <taxon>Mycolicibacterium</taxon>
    </lineage>
</organism>
<dbReference type="SMART" id="SM00822">
    <property type="entry name" value="PKS_KR"/>
    <property type="match status" value="1"/>
</dbReference>
<dbReference type="PRINTS" id="PR00080">
    <property type="entry name" value="SDRFAMILY"/>
</dbReference>
<dbReference type="EC" id="1.1.1.100" evidence="4"/>
<dbReference type="PATRIC" id="fig|1800.3.peg.2827"/>
<dbReference type="PROSITE" id="PS00061">
    <property type="entry name" value="ADH_SHORT"/>
    <property type="match status" value="1"/>
</dbReference>
<dbReference type="InterPro" id="IPR002347">
    <property type="entry name" value="SDR_fam"/>
</dbReference>
<evidence type="ECO:0000256" key="2">
    <source>
        <dbReference type="ARBA" id="ARBA00023002"/>
    </source>
</evidence>
<dbReference type="PANTHER" id="PTHR48107:SF7">
    <property type="entry name" value="RE15974P"/>
    <property type="match status" value="1"/>
</dbReference>
<reference evidence="4 5" key="1">
    <citation type="journal article" date="2015" name="Genome Biol. Evol.">
        <title>Characterization of Three Mycobacterium spp. with Potential Use in Bioremediation by Genome Sequencing and Comparative Genomics.</title>
        <authorList>
            <person name="Das S."/>
            <person name="Pettersson B.M."/>
            <person name="Behra P.R."/>
            <person name="Ramesh M."/>
            <person name="Dasgupta S."/>
            <person name="Bhattacharya A."/>
            <person name="Kirsebom L.A."/>
        </authorList>
    </citation>
    <scope>NUCLEOTIDE SEQUENCE [LARGE SCALE GENOMIC DNA]</scope>
    <source>
        <strain evidence="4 5">DSM 44219</strain>
    </source>
</reference>
<dbReference type="EMBL" id="JYNX01000036">
    <property type="protein sequence ID" value="KMO79279.1"/>
    <property type="molecule type" value="Genomic_DNA"/>
</dbReference>
<dbReference type="Pfam" id="PF13561">
    <property type="entry name" value="adh_short_C2"/>
    <property type="match status" value="1"/>
</dbReference>
<dbReference type="InterPro" id="IPR057326">
    <property type="entry name" value="KR_dom"/>
</dbReference>
<evidence type="ECO:0000313" key="5">
    <source>
        <dbReference type="Proteomes" id="UP000036176"/>
    </source>
</evidence>
<evidence type="ECO:0000256" key="1">
    <source>
        <dbReference type="ARBA" id="ARBA00006484"/>
    </source>
</evidence>
<sequence length="250" mass="25754">MSIVTGMAGVIGKVAIVTAASRGIGRAVALTLGRRGASVVVNYHGNAGKAQEVVEAIEASGRAAVAVQGSVAHRDDVVRLFDAADEAFGGVDIVVNMAADFIEKPVVEITDDDVDRVLGINLRGALYVLSEAARRVREGGRILHTSSGATEAPHAGGGLYAASKAAAERIAFALAKELGPRRITVNVVSPGVTQTDGLVASDALRERLIAETPLARLGQPQEVAEAFAFLASDEGGWVNGQLIRVNGGVL</sequence>
<dbReference type="Gene3D" id="3.40.50.720">
    <property type="entry name" value="NAD(P)-binding Rossmann-like Domain"/>
    <property type="match status" value="1"/>
</dbReference>
<protein>
    <submittedName>
        <fullName evidence="4">3-oxoacyl-[acyl-carrier-protein] reductase FabG</fullName>
        <ecNumber evidence="4">1.1.1.100</ecNumber>
    </submittedName>
</protein>
<proteinExistence type="inferred from homology"/>
<gene>
    <name evidence="4" type="primary">fabG_19</name>
    <name evidence="4" type="ORF">MCHUDSM44219_02821</name>
</gene>
<dbReference type="GO" id="GO:0004316">
    <property type="term" value="F:3-oxoacyl-[acyl-carrier-protein] reductase (NADPH) activity"/>
    <property type="evidence" value="ECO:0007669"/>
    <property type="project" value="UniProtKB-EC"/>
</dbReference>
<name>A0A0J6W9L1_MYCCU</name>
<evidence type="ECO:0000313" key="4">
    <source>
        <dbReference type="EMBL" id="KMO79279.1"/>
    </source>
</evidence>
<comment type="similarity">
    <text evidence="1">Belongs to the short-chain dehydrogenases/reductases (SDR) family.</text>
</comment>
<dbReference type="Proteomes" id="UP000036176">
    <property type="component" value="Unassembled WGS sequence"/>
</dbReference>
<keyword evidence="5" id="KW-1185">Reference proteome</keyword>